<evidence type="ECO:0000313" key="2">
    <source>
        <dbReference type="EMBL" id="GAB03908.1"/>
    </source>
</evidence>
<evidence type="ECO:0000256" key="1">
    <source>
        <dbReference type="SAM" id="Phobius"/>
    </source>
</evidence>
<keyword evidence="1" id="KW-1133">Transmembrane helix</keyword>
<name>G7GJY3_9ACTN</name>
<proteinExistence type="predicted"/>
<dbReference type="Proteomes" id="UP000006023">
    <property type="component" value="Unassembled WGS sequence"/>
</dbReference>
<dbReference type="RefSeq" id="WP_005182256.1">
    <property type="nucleotide sequence ID" value="NZ_BAED01000006.1"/>
</dbReference>
<sequence length="107" mass="10832">MVRKNRRGVKWMMIHIALIVAWLLGFSFLGAGAAALLEVGWEERWTVAADAQLTGAVVLAIAALYVAFVVPIHITRFTGREVLGGDGGGGGGGFSGGGDCGGGGGCG</sequence>
<keyword evidence="1" id="KW-0472">Membrane</keyword>
<reference evidence="2 3" key="1">
    <citation type="submission" date="2011-11" db="EMBL/GenBank/DDBJ databases">
        <title>Whole genome shotgun sequence of Gordonia amarae NBRC 15530.</title>
        <authorList>
            <person name="Takarada H."/>
            <person name="Hosoyama A."/>
            <person name="Tsuchikane K."/>
            <person name="Katsumata H."/>
            <person name="Yamazaki S."/>
            <person name="Fujita N."/>
        </authorList>
    </citation>
    <scope>NUCLEOTIDE SEQUENCE [LARGE SCALE GENOMIC DNA]</scope>
    <source>
        <strain evidence="2 3">NBRC 15530</strain>
    </source>
</reference>
<dbReference type="EMBL" id="BAED01000006">
    <property type="protein sequence ID" value="GAB03908.1"/>
    <property type="molecule type" value="Genomic_DNA"/>
</dbReference>
<comment type="caution">
    <text evidence="2">The sequence shown here is derived from an EMBL/GenBank/DDBJ whole genome shotgun (WGS) entry which is preliminary data.</text>
</comment>
<gene>
    <name evidence="2" type="ORF">GOAMR_06_01140</name>
</gene>
<organism evidence="2 3">
    <name type="scientific">Gordonia amarae NBRC 15530</name>
    <dbReference type="NCBI Taxonomy" id="1075090"/>
    <lineage>
        <taxon>Bacteria</taxon>
        <taxon>Bacillati</taxon>
        <taxon>Actinomycetota</taxon>
        <taxon>Actinomycetes</taxon>
        <taxon>Mycobacteriales</taxon>
        <taxon>Gordoniaceae</taxon>
        <taxon>Gordonia</taxon>
    </lineage>
</organism>
<feature type="transmembrane region" description="Helical" evidence="1">
    <location>
        <begin position="51"/>
        <end position="70"/>
    </location>
</feature>
<keyword evidence="3" id="KW-1185">Reference proteome</keyword>
<protein>
    <submittedName>
        <fullName evidence="2">Uncharacterized protein</fullName>
    </submittedName>
</protein>
<dbReference type="AlphaFoldDB" id="G7GJY3"/>
<dbReference type="STRING" id="1075090.GOAMR_06_01140"/>
<keyword evidence="1" id="KW-0812">Transmembrane</keyword>
<evidence type="ECO:0000313" key="3">
    <source>
        <dbReference type="Proteomes" id="UP000006023"/>
    </source>
</evidence>
<accession>G7GJY3</accession>